<reference evidence="4 5" key="1">
    <citation type="submission" date="2019-11" db="EMBL/GenBank/DDBJ databases">
        <authorList>
            <person name="Im W.T."/>
        </authorList>
    </citation>
    <scope>NUCLEOTIDE SEQUENCE [LARGE SCALE GENOMIC DNA]</scope>
    <source>
        <strain evidence="4 5">SB-02</strain>
    </source>
</reference>
<dbReference type="RefSeq" id="WP_157477410.1">
    <property type="nucleotide sequence ID" value="NZ_CP046566.1"/>
</dbReference>
<protein>
    <submittedName>
        <fullName evidence="4">DUF4974 domain-containing protein</fullName>
    </submittedName>
</protein>
<sequence>MPTPAHIEALIEKYLQGTASPEEVAELNNWYRSFDDSEAEIPLASAADLAGLEARLQQKILQTTGYHTTSNRKRSRPWVAAAAAVLLMGLMGTAYYLFFAQQQPVAPPAVAVQPKPAPVQIVPGGNKAILTLADGSTIVLDSASNGVLSQQGNIAVEKLDNGLLAYHINGKIITENDEAFYNTISTPKGGQYQVTLSDGTKVWLNAASSIRFPVVFTGAMREVTITGETYFEVTKNEHQPFIVQAGNSRVEVLGTHFNINAYDDEASVKTTLLEGKVKVSVAGQTAEQASRYLSPGQQSNVGKNGQLRIVDNADTEEAVAWKNGRFQFKSADLKTILRQMARWYNVEVEYRGNVDLHFTGQLTRNEEVERVFQLLELTGEVHFRTEGRKIIVTR</sequence>
<organism evidence="4 5">
    <name type="scientific">Phnomibacter ginsenosidimutans</name>
    <dbReference type="NCBI Taxonomy" id="2676868"/>
    <lineage>
        <taxon>Bacteria</taxon>
        <taxon>Pseudomonadati</taxon>
        <taxon>Bacteroidota</taxon>
        <taxon>Chitinophagia</taxon>
        <taxon>Chitinophagales</taxon>
        <taxon>Chitinophagaceae</taxon>
        <taxon>Phnomibacter</taxon>
    </lineage>
</organism>
<dbReference type="GO" id="GO:0016989">
    <property type="term" value="F:sigma factor antagonist activity"/>
    <property type="evidence" value="ECO:0007669"/>
    <property type="project" value="TreeGrafter"/>
</dbReference>
<dbReference type="Gene3D" id="3.55.50.30">
    <property type="match status" value="1"/>
</dbReference>
<dbReference type="InterPro" id="IPR006860">
    <property type="entry name" value="FecR"/>
</dbReference>
<accession>A0A6I6G5Q4</accession>
<keyword evidence="5" id="KW-1185">Reference proteome</keyword>
<evidence type="ECO:0000256" key="1">
    <source>
        <dbReference type="SAM" id="Phobius"/>
    </source>
</evidence>
<keyword evidence="1" id="KW-0472">Membrane</keyword>
<dbReference type="InterPro" id="IPR012373">
    <property type="entry name" value="Ferrdict_sens_TM"/>
</dbReference>
<feature type="transmembrane region" description="Helical" evidence="1">
    <location>
        <begin position="78"/>
        <end position="98"/>
    </location>
</feature>
<feature type="domain" description="FecR protein" evidence="2">
    <location>
        <begin position="183"/>
        <end position="278"/>
    </location>
</feature>
<evidence type="ECO:0000259" key="2">
    <source>
        <dbReference type="Pfam" id="PF04773"/>
    </source>
</evidence>
<dbReference type="PANTHER" id="PTHR30273:SF2">
    <property type="entry name" value="PROTEIN FECR"/>
    <property type="match status" value="1"/>
</dbReference>
<proteinExistence type="predicted"/>
<dbReference type="Pfam" id="PF04773">
    <property type="entry name" value="FecR"/>
    <property type="match status" value="1"/>
</dbReference>
<evidence type="ECO:0000313" key="4">
    <source>
        <dbReference type="EMBL" id="QGW27547.1"/>
    </source>
</evidence>
<dbReference type="EMBL" id="CP046566">
    <property type="protein sequence ID" value="QGW27547.1"/>
    <property type="molecule type" value="Genomic_DNA"/>
</dbReference>
<keyword evidence="1" id="KW-0812">Transmembrane</keyword>
<dbReference type="FunFam" id="2.60.120.1440:FF:000001">
    <property type="entry name" value="Putative anti-sigma factor"/>
    <property type="match status" value="1"/>
</dbReference>
<dbReference type="InterPro" id="IPR032508">
    <property type="entry name" value="FecR_C"/>
</dbReference>
<dbReference type="PANTHER" id="PTHR30273">
    <property type="entry name" value="PERIPLASMIC SIGNAL SENSOR AND SIGMA FACTOR ACTIVATOR FECR-RELATED"/>
    <property type="match status" value="1"/>
</dbReference>
<dbReference type="Gene3D" id="2.60.120.1440">
    <property type="match status" value="1"/>
</dbReference>
<dbReference type="KEGG" id="fls:GLV81_05040"/>
<dbReference type="Pfam" id="PF16344">
    <property type="entry name" value="FecR_C"/>
    <property type="match status" value="1"/>
</dbReference>
<name>A0A6I6G5Q4_9BACT</name>
<feature type="domain" description="Protein FecR C-terminal" evidence="3">
    <location>
        <begin position="325"/>
        <end position="392"/>
    </location>
</feature>
<gene>
    <name evidence="4" type="ORF">GLV81_05040</name>
</gene>
<keyword evidence="1" id="KW-1133">Transmembrane helix</keyword>
<dbReference type="Proteomes" id="UP000426027">
    <property type="component" value="Chromosome"/>
</dbReference>
<evidence type="ECO:0000313" key="5">
    <source>
        <dbReference type="Proteomes" id="UP000426027"/>
    </source>
</evidence>
<evidence type="ECO:0000259" key="3">
    <source>
        <dbReference type="Pfam" id="PF16344"/>
    </source>
</evidence>
<dbReference type="AlphaFoldDB" id="A0A6I6G5Q4"/>